<dbReference type="GO" id="GO:0007166">
    <property type="term" value="P:cell surface receptor signaling pathway"/>
    <property type="evidence" value="ECO:0007669"/>
    <property type="project" value="InterPro"/>
</dbReference>
<sequence length="359" mass="38317">MSRSSHPRTSNALEIALSIADTAIAVAATTAEFTPVPYIHHLCSLASSILKTIEEVKENKVEFQRLATDAYELVHAIKSMADEGRTISFRLKRNLEDLTSTLSDITDTAQLKEFQARISQSLTVFELKTQIRTHENVVEMREELRLWSLERQAQSAPTYPHAPSPAGTPAPVLRLEPPQPGDSSLSLASPNSSSSPKTGTPPPPSAPGDFNHTSPVDTPSQTPPLPLTPVPPNSAPSLRPPPRPPLMSRDFNHTSPVAMSSQPPSLSHNTPASVPIHPSPSAEAPSGAGSHSSSFFGDYSTVSIGGNFRATTVHGTQINNNNNGYDSAAILAAYNHFRAPVVPALSPSLNSQNQSSPLS</sequence>
<dbReference type="PRINTS" id="PR01217">
    <property type="entry name" value="PRICHEXTENSN"/>
</dbReference>
<evidence type="ECO:0000313" key="2">
    <source>
        <dbReference type="EMBL" id="KAJ7732786.1"/>
    </source>
</evidence>
<dbReference type="Proteomes" id="UP001215280">
    <property type="component" value="Unassembled WGS sequence"/>
</dbReference>
<reference evidence="2" key="1">
    <citation type="submission" date="2023-03" db="EMBL/GenBank/DDBJ databases">
        <title>Massive genome expansion in bonnet fungi (Mycena s.s.) driven by repeated elements and novel gene families across ecological guilds.</title>
        <authorList>
            <consortium name="Lawrence Berkeley National Laboratory"/>
            <person name="Harder C.B."/>
            <person name="Miyauchi S."/>
            <person name="Viragh M."/>
            <person name="Kuo A."/>
            <person name="Thoen E."/>
            <person name="Andreopoulos B."/>
            <person name="Lu D."/>
            <person name="Skrede I."/>
            <person name="Drula E."/>
            <person name="Henrissat B."/>
            <person name="Morin E."/>
            <person name="Kohler A."/>
            <person name="Barry K."/>
            <person name="LaButti K."/>
            <person name="Morin E."/>
            <person name="Salamov A."/>
            <person name="Lipzen A."/>
            <person name="Mereny Z."/>
            <person name="Hegedus B."/>
            <person name="Baldrian P."/>
            <person name="Stursova M."/>
            <person name="Weitz H."/>
            <person name="Taylor A."/>
            <person name="Grigoriev I.V."/>
            <person name="Nagy L.G."/>
            <person name="Martin F."/>
            <person name="Kauserud H."/>
        </authorList>
    </citation>
    <scope>NUCLEOTIDE SEQUENCE</scope>
    <source>
        <strain evidence="2">CBHHK188m</strain>
    </source>
</reference>
<feature type="compositionally biased region" description="Low complexity" evidence="1">
    <location>
        <begin position="183"/>
        <end position="198"/>
    </location>
</feature>
<feature type="compositionally biased region" description="Low complexity" evidence="1">
    <location>
        <begin position="279"/>
        <end position="292"/>
    </location>
</feature>
<feature type="compositionally biased region" description="Pro residues" evidence="1">
    <location>
        <begin position="221"/>
        <end position="245"/>
    </location>
</feature>
<accession>A0AAD7MU66</accession>
<evidence type="ECO:0000313" key="3">
    <source>
        <dbReference type="Proteomes" id="UP001215280"/>
    </source>
</evidence>
<evidence type="ECO:0000256" key="1">
    <source>
        <dbReference type="SAM" id="MobiDB-lite"/>
    </source>
</evidence>
<feature type="compositionally biased region" description="Polar residues" evidence="1">
    <location>
        <begin position="253"/>
        <end position="272"/>
    </location>
</feature>
<dbReference type="Gene3D" id="1.20.930.20">
    <property type="entry name" value="Adaptor protein Cbl, N-terminal domain"/>
    <property type="match status" value="1"/>
</dbReference>
<name>A0AAD7MU66_9AGAR</name>
<proteinExistence type="predicted"/>
<comment type="caution">
    <text evidence="2">The sequence shown here is derived from an EMBL/GenBank/DDBJ whole genome shotgun (WGS) entry which is preliminary data.</text>
</comment>
<dbReference type="InterPro" id="IPR059179">
    <property type="entry name" value="MLKL-like_MCAfunc"/>
</dbReference>
<dbReference type="EMBL" id="JARJLG010000172">
    <property type="protein sequence ID" value="KAJ7732786.1"/>
    <property type="molecule type" value="Genomic_DNA"/>
</dbReference>
<organism evidence="2 3">
    <name type="scientific">Mycena maculata</name>
    <dbReference type="NCBI Taxonomy" id="230809"/>
    <lineage>
        <taxon>Eukaryota</taxon>
        <taxon>Fungi</taxon>
        <taxon>Dikarya</taxon>
        <taxon>Basidiomycota</taxon>
        <taxon>Agaricomycotina</taxon>
        <taxon>Agaricomycetes</taxon>
        <taxon>Agaricomycetidae</taxon>
        <taxon>Agaricales</taxon>
        <taxon>Marasmiineae</taxon>
        <taxon>Mycenaceae</taxon>
        <taxon>Mycena</taxon>
    </lineage>
</organism>
<dbReference type="CDD" id="cd21037">
    <property type="entry name" value="MLKL_NTD"/>
    <property type="match status" value="1"/>
</dbReference>
<dbReference type="InterPro" id="IPR036537">
    <property type="entry name" value="Adaptor_Cbl_N_dom_sf"/>
</dbReference>
<dbReference type="AlphaFoldDB" id="A0AAD7MU66"/>
<feature type="region of interest" description="Disordered" evidence="1">
    <location>
        <begin position="155"/>
        <end position="292"/>
    </location>
</feature>
<protein>
    <submittedName>
        <fullName evidence="2">Uncharacterized protein</fullName>
    </submittedName>
</protein>
<keyword evidence="3" id="KW-1185">Reference proteome</keyword>
<gene>
    <name evidence="2" type="ORF">DFH07DRAFT_968250</name>
</gene>